<keyword evidence="2" id="KW-1185">Reference proteome</keyword>
<sequence>MKSRKLSLAVLSAIFLLPDFTFALPKKLRNSRADLIAAIAVGRDKGVPKLLALKNLEKESGPKASGLREYVEGVYVAPNMSPDTVRQTVYDLYIAE</sequence>
<protein>
    <recommendedName>
        <fullName evidence="3">Helix-hairpin-helix domain-containing protein</fullName>
    </recommendedName>
</protein>
<proteinExistence type="predicted"/>
<name>A0AA48WAG7_9BURK</name>
<evidence type="ECO:0008006" key="3">
    <source>
        <dbReference type="Google" id="ProtNLM"/>
    </source>
</evidence>
<dbReference type="EMBL" id="CP065053">
    <property type="protein sequence ID" value="QPI48822.1"/>
    <property type="molecule type" value="Genomic_DNA"/>
</dbReference>
<gene>
    <name evidence="1" type="ORF">IV454_25470</name>
</gene>
<dbReference type="RefSeq" id="WP_206088438.1">
    <property type="nucleotide sequence ID" value="NZ_CP065053.1"/>
</dbReference>
<evidence type="ECO:0000313" key="1">
    <source>
        <dbReference type="EMBL" id="QPI48822.1"/>
    </source>
</evidence>
<accession>A0AA48WAG7</accession>
<dbReference type="Proteomes" id="UP000662888">
    <property type="component" value="Chromosome"/>
</dbReference>
<reference evidence="1 2" key="1">
    <citation type="submission" date="2020-11" db="EMBL/GenBank/DDBJ databases">
        <authorList>
            <person name="Sun Q."/>
        </authorList>
    </citation>
    <scope>NUCLEOTIDE SEQUENCE [LARGE SCALE GENOMIC DNA]</scope>
    <source>
        <strain evidence="1 2">P8398</strain>
    </source>
</reference>
<evidence type="ECO:0000313" key="2">
    <source>
        <dbReference type="Proteomes" id="UP000662888"/>
    </source>
</evidence>
<organism evidence="1 2">
    <name type="scientific">Massilia antarctica</name>
    <dbReference type="NCBI Taxonomy" id="2765360"/>
    <lineage>
        <taxon>Bacteria</taxon>
        <taxon>Pseudomonadati</taxon>
        <taxon>Pseudomonadota</taxon>
        <taxon>Betaproteobacteria</taxon>
        <taxon>Burkholderiales</taxon>
        <taxon>Oxalobacteraceae</taxon>
        <taxon>Telluria group</taxon>
        <taxon>Massilia</taxon>
    </lineage>
</organism>